<dbReference type="InterPro" id="IPR010280">
    <property type="entry name" value="U5_MeTrfase_fam"/>
</dbReference>
<keyword evidence="5 11" id="KW-0949">S-adenosyl-L-methionine</keyword>
<dbReference type="Pfam" id="PF05958">
    <property type="entry name" value="tRNA_U5-meth_tr"/>
    <property type="match status" value="1"/>
</dbReference>
<comment type="similarity">
    <text evidence="11">Belongs to the class I-like SAM-binding methyltransferase superfamily. RNA M5U methyltransferase family. RlmD subfamily.</text>
</comment>
<dbReference type="GO" id="GO:0051539">
    <property type="term" value="F:4 iron, 4 sulfur cluster binding"/>
    <property type="evidence" value="ECO:0007669"/>
    <property type="project" value="UniProtKB-KW"/>
</dbReference>
<evidence type="ECO:0000313" key="15">
    <source>
        <dbReference type="Proteomes" id="UP000198623"/>
    </source>
</evidence>
<name>A0A1I2RS54_9GAMM</name>
<feature type="active site" description="Nucleophile" evidence="11 12">
    <location>
        <position position="429"/>
    </location>
</feature>
<dbReference type="PROSITE" id="PS50926">
    <property type="entry name" value="TRAM"/>
    <property type="match status" value="1"/>
</dbReference>
<keyword evidence="1 11" id="KW-0004">4Fe-4S</keyword>
<comment type="catalytic activity">
    <reaction evidence="9 11">
        <text>uridine(1939) in 23S rRNA + S-adenosyl-L-methionine = 5-methyluridine(1939) in 23S rRNA + S-adenosyl-L-homocysteine + H(+)</text>
        <dbReference type="Rhea" id="RHEA:42908"/>
        <dbReference type="Rhea" id="RHEA-COMP:10278"/>
        <dbReference type="Rhea" id="RHEA-COMP:10279"/>
        <dbReference type="ChEBI" id="CHEBI:15378"/>
        <dbReference type="ChEBI" id="CHEBI:57856"/>
        <dbReference type="ChEBI" id="CHEBI:59789"/>
        <dbReference type="ChEBI" id="CHEBI:65315"/>
        <dbReference type="ChEBI" id="CHEBI:74447"/>
        <dbReference type="EC" id="2.1.1.190"/>
    </reaction>
</comment>
<evidence type="ECO:0000256" key="9">
    <source>
        <dbReference type="ARBA" id="ARBA00052756"/>
    </source>
</evidence>
<dbReference type="InterPro" id="IPR029063">
    <property type="entry name" value="SAM-dependent_MTases_sf"/>
</dbReference>
<reference evidence="15" key="1">
    <citation type="submission" date="2016-10" db="EMBL/GenBank/DDBJ databases">
        <authorList>
            <person name="Varghese N."/>
            <person name="Submissions S."/>
        </authorList>
    </citation>
    <scope>NUCLEOTIDE SEQUENCE [LARGE SCALE GENOMIC DNA]</scope>
    <source>
        <strain evidence="15">CGMCC 1.10971</strain>
    </source>
</reference>
<dbReference type="FunFam" id="3.40.50.150:FF:000009">
    <property type="entry name" value="23S rRNA (Uracil(1939)-C(5))-methyltransferase RlmD"/>
    <property type="match status" value="1"/>
</dbReference>
<dbReference type="Gene3D" id="2.40.50.140">
    <property type="entry name" value="Nucleic acid-binding proteins"/>
    <property type="match status" value="1"/>
</dbReference>
<proteinExistence type="inferred from homology"/>
<feature type="domain" description="TRAM" evidence="13">
    <location>
        <begin position="38"/>
        <end position="96"/>
    </location>
</feature>
<dbReference type="GO" id="GO:0070475">
    <property type="term" value="P:rRNA base methylation"/>
    <property type="evidence" value="ECO:0007669"/>
    <property type="project" value="TreeGrafter"/>
</dbReference>
<evidence type="ECO:0000256" key="2">
    <source>
        <dbReference type="ARBA" id="ARBA00022552"/>
    </source>
</evidence>
<dbReference type="AlphaFoldDB" id="A0A1I2RS54"/>
<dbReference type="Pfam" id="PF01938">
    <property type="entry name" value="TRAM"/>
    <property type="match status" value="1"/>
</dbReference>
<dbReference type="EMBL" id="FOOU01000006">
    <property type="protein sequence ID" value="SFG40651.1"/>
    <property type="molecule type" value="Genomic_DNA"/>
</dbReference>
<comment type="function">
    <text evidence="10 11">Catalyzes the formation of 5-methyl-uridine at position 1939 (m5U1939) in 23S rRNA.</text>
</comment>
<dbReference type="NCBIfam" id="TIGR00479">
    <property type="entry name" value="rumA"/>
    <property type="match status" value="1"/>
</dbReference>
<evidence type="ECO:0000256" key="11">
    <source>
        <dbReference type="HAMAP-Rule" id="MF_01010"/>
    </source>
</evidence>
<feature type="binding site" evidence="11">
    <location>
        <position position="197"/>
    </location>
    <ligand>
        <name>[4Fe-4S] cluster</name>
        <dbReference type="ChEBI" id="CHEBI:49883"/>
    </ligand>
</feature>
<evidence type="ECO:0000259" key="13">
    <source>
        <dbReference type="PROSITE" id="PS50926"/>
    </source>
</evidence>
<dbReference type="Proteomes" id="UP000198623">
    <property type="component" value="Unassembled WGS sequence"/>
</dbReference>
<evidence type="ECO:0000256" key="6">
    <source>
        <dbReference type="ARBA" id="ARBA00022723"/>
    </source>
</evidence>
<organism evidence="14 15">
    <name type="scientific">Neptunomonas qingdaonensis</name>
    <dbReference type="NCBI Taxonomy" id="1045558"/>
    <lineage>
        <taxon>Bacteria</taxon>
        <taxon>Pseudomonadati</taxon>
        <taxon>Pseudomonadota</taxon>
        <taxon>Gammaproteobacteria</taxon>
        <taxon>Oceanospirillales</taxon>
        <taxon>Oceanospirillaceae</taxon>
        <taxon>Neptunomonas</taxon>
    </lineage>
</organism>
<dbReference type="CDD" id="cd02440">
    <property type="entry name" value="AdoMet_MTases"/>
    <property type="match status" value="1"/>
</dbReference>
<dbReference type="InterPro" id="IPR002792">
    <property type="entry name" value="TRAM_dom"/>
</dbReference>
<dbReference type="InterPro" id="IPR030391">
    <property type="entry name" value="MeTrfase_TrmA_CS"/>
</dbReference>
<evidence type="ECO:0000256" key="12">
    <source>
        <dbReference type="PROSITE-ProRule" id="PRU01024"/>
    </source>
</evidence>
<dbReference type="EC" id="2.1.1.190" evidence="11"/>
<keyword evidence="7 11" id="KW-0408">Iron</keyword>
<feature type="binding site" evidence="11">
    <location>
        <position position="379"/>
    </location>
    <ligand>
        <name>S-adenosyl-L-methionine</name>
        <dbReference type="ChEBI" id="CHEBI:59789"/>
    </ligand>
</feature>
<dbReference type="GO" id="GO:0003723">
    <property type="term" value="F:RNA binding"/>
    <property type="evidence" value="ECO:0007669"/>
    <property type="project" value="InterPro"/>
</dbReference>
<dbReference type="SUPFAM" id="SSF50249">
    <property type="entry name" value="Nucleic acid-binding proteins"/>
    <property type="match status" value="1"/>
</dbReference>
<keyword evidence="3 11" id="KW-0489">Methyltransferase</keyword>
<evidence type="ECO:0000256" key="7">
    <source>
        <dbReference type="ARBA" id="ARBA00023004"/>
    </source>
</evidence>
<protein>
    <recommendedName>
        <fullName evidence="11">23S rRNA (uracil(1939)-C(5))-methyltransferase RlmD</fullName>
        <ecNumber evidence="11">2.1.1.190</ecNumber>
    </recommendedName>
    <alternativeName>
        <fullName evidence="11">23S rRNA(m5U1939)-methyltransferase</fullName>
    </alternativeName>
</protein>
<dbReference type="PANTHER" id="PTHR11061:SF49">
    <property type="entry name" value="23S RRNA (URACIL(1939)-C(5))-METHYLTRANSFERASE RLMD"/>
    <property type="match status" value="1"/>
</dbReference>
<sequence length="482" mass="54440">MIEPDTLIRSMIKCGQLILESNMKRKPIRFGRPTTKKKPLPDEALTLHIESLSQEGRGVARHEGKTIFVEDALSGEDVEAQISVQHKRYDEAKLVKVITPSSDRSKPLCQHYEECGGCQLQHLEHSAQIQAKQANVLNQLKRFGEQEPLIIESPIQSEPWHYRRSARIGLNVLQKSDEAIVGFRRRKSNKLLQITNCPVLDLRAETIFIDLKDTLNQLTNSKTYTHAELLFGDESQSLQLRCKGKPKQDDLSVLTAFAHNKQFNLYLKTDVAQVTLVELSTNSYSLPAENISLHFQPGDFLQVNADVNKLMIRQAIEWLQLCKEDIVLDLFCGLGNFTLPIARQVKQVTGIEGSDEMVKRASQNAITNKIDNASFFRADLSADNQHQPWLNSACNKIILDPPRTGAYELLSQLLSKQSSLAQEILYISCEPSALARDSKLLLDKGYQLSRFNVMDMFPHTSHVESMALFTKSSKKKQSGTKK</sequence>
<dbReference type="PANTHER" id="PTHR11061">
    <property type="entry name" value="RNA M5U METHYLTRANSFERASE"/>
    <property type="match status" value="1"/>
</dbReference>
<evidence type="ECO:0000256" key="8">
    <source>
        <dbReference type="ARBA" id="ARBA00023014"/>
    </source>
</evidence>
<dbReference type="FunFam" id="2.40.50.140:FF:000097">
    <property type="entry name" value="23S rRNA (uracil(1939)-C(5))-methyltransferase RlmD"/>
    <property type="match status" value="1"/>
</dbReference>
<evidence type="ECO:0000256" key="1">
    <source>
        <dbReference type="ARBA" id="ARBA00022485"/>
    </source>
</evidence>
<keyword evidence="6 11" id="KW-0479">Metal-binding</keyword>
<dbReference type="STRING" id="1045558.SAMN05216175_106145"/>
<dbReference type="PROSITE" id="PS51687">
    <property type="entry name" value="SAM_MT_RNA_M5U"/>
    <property type="match status" value="1"/>
</dbReference>
<feature type="binding site" evidence="11 12">
    <location>
        <position position="400"/>
    </location>
    <ligand>
        <name>S-adenosyl-L-methionine</name>
        <dbReference type="ChEBI" id="CHEBI:59789"/>
    </ligand>
</feature>
<feature type="binding site" evidence="11 12">
    <location>
        <position position="352"/>
    </location>
    <ligand>
        <name>S-adenosyl-L-methionine</name>
        <dbReference type="ChEBI" id="CHEBI:59789"/>
    </ligand>
</feature>
<evidence type="ECO:0000256" key="5">
    <source>
        <dbReference type="ARBA" id="ARBA00022691"/>
    </source>
</evidence>
<accession>A0A1I2RS54</accession>
<dbReference type="NCBIfam" id="NF009639">
    <property type="entry name" value="PRK13168.1"/>
    <property type="match status" value="1"/>
</dbReference>
<dbReference type="HAMAP" id="MF_01010">
    <property type="entry name" value="23SrRNA_methyltr_RlmD"/>
    <property type="match status" value="1"/>
</dbReference>
<keyword evidence="2 11" id="KW-0698">rRNA processing</keyword>
<keyword evidence="15" id="KW-1185">Reference proteome</keyword>
<dbReference type="Gene3D" id="2.40.50.1070">
    <property type="match status" value="1"/>
</dbReference>
<feature type="binding site" evidence="11 12">
    <location>
        <position position="302"/>
    </location>
    <ligand>
        <name>S-adenosyl-L-methionine</name>
        <dbReference type="ChEBI" id="CHEBI:59789"/>
    </ligand>
</feature>
<dbReference type="GO" id="GO:0070041">
    <property type="term" value="F:rRNA (uridine-C5-)-methyltransferase activity"/>
    <property type="evidence" value="ECO:0007669"/>
    <property type="project" value="UniProtKB-UniRule"/>
</dbReference>
<feature type="binding site" evidence="11">
    <location>
        <position position="336"/>
    </location>
    <ligand>
        <name>S-adenosyl-L-methionine</name>
        <dbReference type="ChEBI" id="CHEBI:59789"/>
    </ligand>
</feature>
<evidence type="ECO:0000256" key="10">
    <source>
        <dbReference type="ARBA" id="ARBA00059995"/>
    </source>
</evidence>
<dbReference type="PROSITE" id="PS01231">
    <property type="entry name" value="TRMA_2"/>
    <property type="match status" value="1"/>
</dbReference>
<feature type="binding site" evidence="11">
    <location>
        <position position="118"/>
    </location>
    <ligand>
        <name>[4Fe-4S] cluster</name>
        <dbReference type="ChEBI" id="CHEBI:49883"/>
    </ligand>
</feature>
<dbReference type="Gene3D" id="3.40.50.150">
    <property type="entry name" value="Vaccinia Virus protein VP39"/>
    <property type="match status" value="1"/>
</dbReference>
<feature type="binding site" evidence="11">
    <location>
        <position position="115"/>
    </location>
    <ligand>
        <name>[4Fe-4S] cluster</name>
        <dbReference type="ChEBI" id="CHEBI:49883"/>
    </ligand>
</feature>
<feature type="binding site" evidence="11">
    <location>
        <position position="109"/>
    </location>
    <ligand>
        <name>[4Fe-4S] cluster</name>
        <dbReference type="ChEBI" id="CHEBI:49883"/>
    </ligand>
</feature>
<dbReference type="SUPFAM" id="SSF53335">
    <property type="entry name" value="S-adenosyl-L-methionine-dependent methyltransferases"/>
    <property type="match status" value="1"/>
</dbReference>
<keyword evidence="8 11" id="KW-0411">Iron-sulfur</keyword>
<keyword evidence="4 11" id="KW-0808">Transferase</keyword>
<gene>
    <name evidence="11" type="primary">rlmD</name>
    <name evidence="14" type="ORF">SAMN05216175_106145</name>
</gene>
<dbReference type="GO" id="GO:0005506">
    <property type="term" value="F:iron ion binding"/>
    <property type="evidence" value="ECO:0007669"/>
    <property type="project" value="UniProtKB-UniRule"/>
</dbReference>
<dbReference type="InterPro" id="IPR012340">
    <property type="entry name" value="NA-bd_OB-fold"/>
</dbReference>
<feature type="binding site" evidence="11 12">
    <location>
        <position position="331"/>
    </location>
    <ligand>
        <name>S-adenosyl-L-methionine</name>
        <dbReference type="ChEBI" id="CHEBI:59789"/>
    </ligand>
</feature>
<evidence type="ECO:0000313" key="14">
    <source>
        <dbReference type="EMBL" id="SFG40651.1"/>
    </source>
</evidence>
<evidence type="ECO:0000256" key="4">
    <source>
        <dbReference type="ARBA" id="ARBA00022679"/>
    </source>
</evidence>
<dbReference type="InterPro" id="IPR001566">
    <property type="entry name" value="23S_rRNA_MeTrfase_RlmD"/>
</dbReference>
<evidence type="ECO:0000256" key="3">
    <source>
        <dbReference type="ARBA" id="ARBA00022603"/>
    </source>
</evidence>